<dbReference type="Pfam" id="PF03597">
    <property type="entry name" value="FixS"/>
    <property type="match status" value="1"/>
</dbReference>
<keyword evidence="1" id="KW-0812">Transmembrane</keyword>
<dbReference type="EMBL" id="MGDE01000140">
    <property type="protein sequence ID" value="OGL45368.1"/>
    <property type="molecule type" value="Genomic_DNA"/>
</dbReference>
<protein>
    <submittedName>
        <fullName evidence="2">Uncharacterized protein</fullName>
    </submittedName>
</protein>
<dbReference type="Proteomes" id="UP000178797">
    <property type="component" value="Unassembled WGS sequence"/>
</dbReference>
<dbReference type="AlphaFoldDB" id="A0A1F7RWD7"/>
<dbReference type="InterPro" id="IPR004714">
    <property type="entry name" value="Cyt_oxidase_maturation_cbb3"/>
</dbReference>
<evidence type="ECO:0000256" key="1">
    <source>
        <dbReference type="SAM" id="Phobius"/>
    </source>
</evidence>
<reference evidence="2 3" key="1">
    <citation type="journal article" date="2016" name="Nat. Commun.">
        <title>Thousands of microbial genomes shed light on interconnected biogeochemical processes in an aquifer system.</title>
        <authorList>
            <person name="Anantharaman K."/>
            <person name="Brown C.T."/>
            <person name="Hug L.A."/>
            <person name="Sharon I."/>
            <person name="Castelle C.J."/>
            <person name="Probst A.J."/>
            <person name="Thomas B.C."/>
            <person name="Singh A."/>
            <person name="Wilkins M.J."/>
            <person name="Karaoz U."/>
            <person name="Brodie E.L."/>
            <person name="Williams K.H."/>
            <person name="Hubbard S.S."/>
            <person name="Banfield J.F."/>
        </authorList>
    </citation>
    <scope>NUCLEOTIDE SEQUENCE [LARGE SCALE GENOMIC DNA]</scope>
</reference>
<keyword evidence="1" id="KW-1133">Transmembrane helix</keyword>
<name>A0A1F7RWD7_9BACT</name>
<keyword evidence="1" id="KW-0472">Membrane</keyword>
<accession>A0A1F7RWD7</accession>
<gene>
    <name evidence="2" type="ORF">A2W05_11660</name>
</gene>
<evidence type="ECO:0000313" key="3">
    <source>
        <dbReference type="Proteomes" id="UP000178797"/>
    </source>
</evidence>
<comment type="caution">
    <text evidence="2">The sequence shown here is derived from an EMBL/GenBank/DDBJ whole genome shotgun (WGS) entry which is preliminary data.</text>
</comment>
<proteinExistence type="predicted"/>
<feature type="transmembrane region" description="Helical" evidence="1">
    <location>
        <begin position="6"/>
        <end position="27"/>
    </location>
</feature>
<organism evidence="2 3">
    <name type="scientific">Candidatus Schekmanbacteria bacterium RBG_16_38_10</name>
    <dbReference type="NCBI Taxonomy" id="1817879"/>
    <lineage>
        <taxon>Bacteria</taxon>
        <taxon>Candidatus Schekmaniibacteriota</taxon>
    </lineage>
</organism>
<feature type="transmembrane region" description="Helical" evidence="1">
    <location>
        <begin position="39"/>
        <end position="65"/>
    </location>
</feature>
<evidence type="ECO:0000313" key="2">
    <source>
        <dbReference type="EMBL" id="OGL45368.1"/>
    </source>
</evidence>
<sequence>MKKNTFVWGFSILVILLAAGGFGYKLYQFISEAINEKDFSAFLFPVIAYFIVGIGFLLLLIWAFMKGHFKDMEAPKYRMMERELEYEQAEKIDEARGRK</sequence>